<dbReference type="RefSeq" id="WP_190448023.1">
    <property type="nucleotide sequence ID" value="NZ_JAMPLM010000044.1"/>
</dbReference>
<evidence type="ECO:0000313" key="1">
    <source>
        <dbReference type="EMBL" id="MEP1061795.1"/>
    </source>
</evidence>
<dbReference type="EMBL" id="JAMPLM010000044">
    <property type="protein sequence ID" value="MEP1061795.1"/>
    <property type="molecule type" value="Genomic_DNA"/>
</dbReference>
<dbReference type="Proteomes" id="UP001476950">
    <property type="component" value="Unassembled WGS sequence"/>
</dbReference>
<evidence type="ECO:0000313" key="2">
    <source>
        <dbReference type="Proteomes" id="UP001476950"/>
    </source>
</evidence>
<evidence type="ECO:0008006" key="3">
    <source>
        <dbReference type="Google" id="ProtNLM"/>
    </source>
</evidence>
<protein>
    <recommendedName>
        <fullName evidence="3">Four helix bundle protein</fullName>
    </recommendedName>
</protein>
<gene>
    <name evidence="1" type="ORF">NDI38_25825</name>
</gene>
<accession>A0ABV0KRG9</accession>
<reference evidence="1 2" key="1">
    <citation type="submission" date="2022-04" db="EMBL/GenBank/DDBJ databases">
        <title>Positive selection, recombination, and allopatry shape intraspecific diversity of widespread and dominant cyanobacteria.</title>
        <authorList>
            <person name="Wei J."/>
            <person name="Shu W."/>
            <person name="Hu C."/>
        </authorList>
    </citation>
    <scope>NUCLEOTIDE SEQUENCE [LARGE SCALE GENOMIC DNA]</scope>
    <source>
        <strain evidence="1 2">AS-A4</strain>
    </source>
</reference>
<proteinExistence type="predicted"/>
<comment type="caution">
    <text evidence="1">The sequence shown here is derived from an EMBL/GenBank/DDBJ whole genome shotgun (WGS) entry which is preliminary data.</text>
</comment>
<sequence length="119" mass="13752">MDRPQYWTVNKIPPPTAALKGLQWLYDHYCRRMWIAVDKAIAQSISALPAQLRACLHQALSYEERKALRSDVLWLLIVQTGVTVDLELSHLDMLDQTTLIRASVRLEAIERVLQEQAQR</sequence>
<organism evidence="1 2">
    <name type="scientific">Stenomitos frigidus AS-A4</name>
    <dbReference type="NCBI Taxonomy" id="2933935"/>
    <lineage>
        <taxon>Bacteria</taxon>
        <taxon>Bacillati</taxon>
        <taxon>Cyanobacteriota</taxon>
        <taxon>Cyanophyceae</taxon>
        <taxon>Leptolyngbyales</taxon>
        <taxon>Leptolyngbyaceae</taxon>
        <taxon>Stenomitos</taxon>
    </lineage>
</organism>
<name>A0ABV0KRG9_9CYAN</name>
<keyword evidence="2" id="KW-1185">Reference proteome</keyword>